<dbReference type="AlphaFoldDB" id="A0ABD5XQ79"/>
<sequence length="229" mass="26532">MTLITPSGQKDVSSTRGLMQTTLMSLMAQLNNDFRIRKSKESMARSFIEKKNWKAVNPIVPLGYDLTDDDWIQKNAEKAPIVKDLFEEFVDCEVYQEAKRRIEQRHGDVLDGHRVKTLLQEFAYKGKPQLPENTALDYEGRKIRDEPELQIVDERTFDEAQRIIEEKNQKYETDNSKGLVDFIQEFDLFTVVESSSGRIAVRIMPWCAGERRTAIDHRCTNQGPHVSLH</sequence>
<protein>
    <submittedName>
        <fullName evidence="2">Recombinase family protein</fullName>
    </submittedName>
</protein>
<evidence type="ECO:0000259" key="1">
    <source>
        <dbReference type="PROSITE" id="PS51737"/>
    </source>
</evidence>
<dbReference type="Gene3D" id="3.90.1750.20">
    <property type="entry name" value="Putative Large Serine Recombinase, Chain B, Domain 2"/>
    <property type="match status" value="1"/>
</dbReference>
<dbReference type="Pfam" id="PF07508">
    <property type="entry name" value="Recombinase"/>
    <property type="match status" value="1"/>
</dbReference>
<evidence type="ECO:0000313" key="3">
    <source>
        <dbReference type="Proteomes" id="UP001596368"/>
    </source>
</evidence>
<accession>A0ABD5XQ79</accession>
<gene>
    <name evidence="2" type="ORF">ACFQRB_14195</name>
</gene>
<name>A0ABD5XQ79_9EURY</name>
<reference evidence="2 3" key="1">
    <citation type="journal article" date="2019" name="Int. J. Syst. Evol. Microbiol.">
        <title>The Global Catalogue of Microorganisms (GCM) 10K type strain sequencing project: providing services to taxonomists for standard genome sequencing and annotation.</title>
        <authorList>
            <consortium name="The Broad Institute Genomics Platform"/>
            <consortium name="The Broad Institute Genome Sequencing Center for Infectious Disease"/>
            <person name="Wu L."/>
            <person name="Ma J."/>
        </authorList>
    </citation>
    <scope>NUCLEOTIDE SEQUENCE [LARGE SCALE GENOMIC DNA]</scope>
    <source>
        <strain evidence="2 3">DT92</strain>
    </source>
</reference>
<feature type="domain" description="Recombinase" evidence="1">
    <location>
        <begin position="61"/>
        <end position="170"/>
    </location>
</feature>
<dbReference type="Proteomes" id="UP001596368">
    <property type="component" value="Unassembled WGS sequence"/>
</dbReference>
<dbReference type="InterPro" id="IPR011109">
    <property type="entry name" value="DNA_bind_recombinase_dom"/>
</dbReference>
<dbReference type="InterPro" id="IPR038109">
    <property type="entry name" value="DNA_bind_recomb_sf"/>
</dbReference>
<dbReference type="EMBL" id="JBHSZG010000001">
    <property type="protein sequence ID" value="MFC7137287.1"/>
    <property type="molecule type" value="Genomic_DNA"/>
</dbReference>
<evidence type="ECO:0000313" key="2">
    <source>
        <dbReference type="EMBL" id="MFC7137287.1"/>
    </source>
</evidence>
<proteinExistence type="predicted"/>
<organism evidence="2 3">
    <name type="scientific">Halobaculum litoreum</name>
    <dbReference type="NCBI Taxonomy" id="3031998"/>
    <lineage>
        <taxon>Archaea</taxon>
        <taxon>Methanobacteriati</taxon>
        <taxon>Methanobacteriota</taxon>
        <taxon>Stenosarchaea group</taxon>
        <taxon>Halobacteria</taxon>
        <taxon>Halobacteriales</taxon>
        <taxon>Haloferacaceae</taxon>
        <taxon>Halobaculum</taxon>
    </lineage>
</organism>
<keyword evidence="3" id="KW-1185">Reference proteome</keyword>
<dbReference type="PROSITE" id="PS51737">
    <property type="entry name" value="RECOMBINASE_DNA_BIND"/>
    <property type="match status" value="1"/>
</dbReference>
<comment type="caution">
    <text evidence="2">The sequence shown here is derived from an EMBL/GenBank/DDBJ whole genome shotgun (WGS) entry which is preliminary data.</text>
</comment>